<accession>A0A6V7RHJ1</accession>
<keyword evidence="2" id="KW-1185">Reference proteome</keyword>
<proteinExistence type="predicted"/>
<evidence type="ECO:0008006" key="3">
    <source>
        <dbReference type="Google" id="ProtNLM"/>
    </source>
</evidence>
<evidence type="ECO:0000313" key="2">
    <source>
        <dbReference type="Proteomes" id="UP000521032"/>
    </source>
</evidence>
<dbReference type="InterPro" id="IPR019718">
    <property type="entry name" value="DUF2602"/>
</dbReference>
<dbReference type="RefSeq" id="WP_186087967.1">
    <property type="nucleotide sequence ID" value="NZ_BMDB01000001.1"/>
</dbReference>
<comment type="caution">
    <text evidence="1">The sequence shown here is derived from an EMBL/GenBank/DDBJ whole genome shotgun (WGS) entry which is preliminary data.</text>
</comment>
<name>A0A6V7RHJ1_9BACL</name>
<protein>
    <recommendedName>
        <fullName evidence="3">Zinc-finger domain-containing protein</fullName>
    </recommendedName>
</protein>
<reference evidence="1 2" key="1">
    <citation type="submission" date="2020-07" db="EMBL/GenBank/DDBJ databases">
        <authorList>
            <person name="Criscuolo A."/>
        </authorList>
    </citation>
    <scope>NUCLEOTIDE SEQUENCE [LARGE SCALE GENOMIC DNA]</scope>
    <source>
        <strain evidence="2">CIP 111030</strain>
    </source>
</reference>
<dbReference type="AlphaFoldDB" id="A0A6V7RHJ1"/>
<dbReference type="EMBL" id="CAJEWE010000010">
    <property type="protein sequence ID" value="CAD2077502.1"/>
    <property type="molecule type" value="Genomic_DNA"/>
</dbReference>
<dbReference type="Pfam" id="PF10782">
    <property type="entry name" value="zf-C2HCIx2C"/>
    <property type="match status" value="1"/>
</dbReference>
<sequence>MNTEVLKKIATLESRFCKNCPLKEFNRSKHGKTYAHHFCINECSVGLSIKSHGNNL</sequence>
<evidence type="ECO:0000313" key="1">
    <source>
        <dbReference type="EMBL" id="CAD2077502.1"/>
    </source>
</evidence>
<organism evidence="1 2">
    <name type="scientific">Phocicoccus schoeneichii</name>
    <dbReference type="NCBI Taxonomy" id="1812261"/>
    <lineage>
        <taxon>Bacteria</taxon>
        <taxon>Bacillati</taxon>
        <taxon>Bacillota</taxon>
        <taxon>Bacilli</taxon>
        <taxon>Bacillales</taxon>
        <taxon>Salinicoccaceae</taxon>
        <taxon>Phocicoccus</taxon>
    </lineage>
</organism>
<gene>
    <name evidence="1" type="ORF">JEOSCH030_01317</name>
</gene>
<dbReference type="Proteomes" id="UP000521032">
    <property type="component" value="Unassembled WGS sequence"/>
</dbReference>